<dbReference type="InterPro" id="IPR014772">
    <property type="entry name" value="Munc13_dom-2"/>
</dbReference>
<keyword evidence="1" id="KW-1133">Transmembrane helix</keyword>
<sequence>MPYQCEVLTNCLETVQIYLHAGGRGLKRSFFQRSPELYNLQQALALYSQTTDALLKDYVTTEVFIMAVVLFLLLLDVFPVVAIFRNRKNQNLLTVYLSNVVFRAFPVSILLL</sequence>
<dbReference type="GO" id="GO:0098831">
    <property type="term" value="C:presynaptic active zone cytoplasmic component"/>
    <property type="evidence" value="ECO:0007669"/>
    <property type="project" value="TreeGrafter"/>
</dbReference>
<dbReference type="PANTHER" id="PTHR10480:SF12">
    <property type="entry name" value="UNC-13, ISOFORM E"/>
    <property type="match status" value="1"/>
</dbReference>
<dbReference type="GO" id="GO:0061789">
    <property type="term" value="P:dense core granule priming"/>
    <property type="evidence" value="ECO:0007669"/>
    <property type="project" value="TreeGrafter"/>
</dbReference>
<evidence type="ECO:0000256" key="1">
    <source>
        <dbReference type="SAM" id="Phobius"/>
    </source>
</evidence>
<dbReference type="GO" id="GO:0099525">
    <property type="term" value="P:presynaptic dense core vesicle exocytosis"/>
    <property type="evidence" value="ECO:0007669"/>
    <property type="project" value="TreeGrafter"/>
</dbReference>
<keyword evidence="1" id="KW-0472">Membrane</keyword>
<dbReference type="WBParaSite" id="TTAC_0000944901-mRNA-1">
    <property type="protein sequence ID" value="TTAC_0000944901-mRNA-1"/>
    <property type="gene ID" value="TTAC_0000944901"/>
</dbReference>
<dbReference type="Pfam" id="PF06292">
    <property type="entry name" value="MUN"/>
    <property type="match status" value="1"/>
</dbReference>
<dbReference type="AlphaFoldDB" id="A0A0R3X7C4"/>
<gene>
    <name evidence="3" type="ORF">TTAC_LOCUS9434</name>
</gene>
<accession>A0A0R3X7C4</accession>
<dbReference type="OrthoDB" id="10053234at2759"/>
<dbReference type="GO" id="GO:0042734">
    <property type="term" value="C:presynaptic membrane"/>
    <property type="evidence" value="ECO:0007669"/>
    <property type="project" value="TreeGrafter"/>
</dbReference>
<evidence type="ECO:0000259" key="2">
    <source>
        <dbReference type="PROSITE" id="PS51259"/>
    </source>
</evidence>
<feature type="transmembrane region" description="Helical" evidence="1">
    <location>
        <begin position="63"/>
        <end position="84"/>
    </location>
</feature>
<name>A0A0R3X7C4_HYDTA</name>
<evidence type="ECO:0000313" key="4">
    <source>
        <dbReference type="Proteomes" id="UP000274429"/>
    </source>
</evidence>
<dbReference type="InterPro" id="IPR027080">
    <property type="entry name" value="Unc-13"/>
</dbReference>
<dbReference type="STRING" id="6205.A0A0R3X7C4"/>
<organism evidence="5">
    <name type="scientific">Hydatigena taeniaeformis</name>
    <name type="common">Feline tapeworm</name>
    <name type="synonym">Taenia taeniaeformis</name>
    <dbReference type="NCBI Taxonomy" id="6205"/>
    <lineage>
        <taxon>Eukaryota</taxon>
        <taxon>Metazoa</taxon>
        <taxon>Spiralia</taxon>
        <taxon>Lophotrochozoa</taxon>
        <taxon>Platyhelminthes</taxon>
        <taxon>Cestoda</taxon>
        <taxon>Eucestoda</taxon>
        <taxon>Cyclophyllidea</taxon>
        <taxon>Taeniidae</taxon>
        <taxon>Hydatigera</taxon>
    </lineage>
</organism>
<dbReference type="PANTHER" id="PTHR10480">
    <property type="entry name" value="PROTEIN UNC-13 HOMOLOG"/>
    <property type="match status" value="1"/>
</dbReference>
<evidence type="ECO:0000313" key="3">
    <source>
        <dbReference type="EMBL" id="VDM34223.1"/>
    </source>
</evidence>
<dbReference type="GO" id="GO:0005516">
    <property type="term" value="F:calmodulin binding"/>
    <property type="evidence" value="ECO:0007669"/>
    <property type="project" value="TreeGrafter"/>
</dbReference>
<feature type="transmembrane region" description="Helical" evidence="1">
    <location>
        <begin position="91"/>
        <end position="111"/>
    </location>
</feature>
<proteinExistence type="predicted"/>
<feature type="domain" description="MHD2" evidence="2">
    <location>
        <begin position="1"/>
        <end position="58"/>
    </location>
</feature>
<dbReference type="GO" id="GO:0043195">
    <property type="term" value="C:terminal bouton"/>
    <property type="evidence" value="ECO:0007669"/>
    <property type="project" value="TreeGrafter"/>
</dbReference>
<reference evidence="3 4" key="2">
    <citation type="submission" date="2018-11" db="EMBL/GenBank/DDBJ databases">
        <authorList>
            <consortium name="Pathogen Informatics"/>
        </authorList>
    </citation>
    <scope>NUCLEOTIDE SEQUENCE [LARGE SCALE GENOMIC DNA]</scope>
</reference>
<dbReference type="GO" id="GO:0016081">
    <property type="term" value="P:synaptic vesicle docking"/>
    <property type="evidence" value="ECO:0007669"/>
    <property type="project" value="TreeGrafter"/>
</dbReference>
<dbReference type="PROSITE" id="PS51259">
    <property type="entry name" value="MHD2"/>
    <property type="match status" value="1"/>
</dbReference>
<dbReference type="EMBL" id="UYWX01020816">
    <property type="protein sequence ID" value="VDM34223.1"/>
    <property type="molecule type" value="Genomic_DNA"/>
</dbReference>
<dbReference type="GO" id="GO:0035249">
    <property type="term" value="P:synaptic transmission, glutamatergic"/>
    <property type="evidence" value="ECO:0007669"/>
    <property type="project" value="TreeGrafter"/>
</dbReference>
<reference evidence="5" key="1">
    <citation type="submission" date="2016-04" db="UniProtKB">
        <authorList>
            <consortium name="WormBaseParasite"/>
        </authorList>
    </citation>
    <scope>IDENTIFICATION</scope>
</reference>
<dbReference type="GO" id="GO:0030672">
    <property type="term" value="C:synaptic vesicle membrane"/>
    <property type="evidence" value="ECO:0007669"/>
    <property type="project" value="TreeGrafter"/>
</dbReference>
<dbReference type="GO" id="GO:0017075">
    <property type="term" value="F:syntaxin-1 binding"/>
    <property type="evidence" value="ECO:0007669"/>
    <property type="project" value="TreeGrafter"/>
</dbReference>
<keyword evidence="4" id="KW-1185">Reference proteome</keyword>
<dbReference type="GO" id="GO:0019992">
    <property type="term" value="F:diacylglycerol binding"/>
    <property type="evidence" value="ECO:0007669"/>
    <property type="project" value="InterPro"/>
</dbReference>
<evidence type="ECO:0000313" key="5">
    <source>
        <dbReference type="WBParaSite" id="TTAC_0000944901-mRNA-1"/>
    </source>
</evidence>
<dbReference type="Gene3D" id="1.20.58.1100">
    <property type="match status" value="1"/>
</dbReference>
<dbReference type="GO" id="GO:0031594">
    <property type="term" value="C:neuromuscular junction"/>
    <property type="evidence" value="ECO:0007669"/>
    <property type="project" value="TreeGrafter"/>
</dbReference>
<dbReference type="InterPro" id="IPR010439">
    <property type="entry name" value="MUN_dom"/>
</dbReference>
<protein>
    <submittedName>
        <fullName evidence="5">MHD2 domain-containing protein</fullName>
    </submittedName>
</protein>
<keyword evidence="1" id="KW-0812">Transmembrane</keyword>
<dbReference type="GO" id="GO:0016082">
    <property type="term" value="P:synaptic vesicle priming"/>
    <property type="evidence" value="ECO:0007669"/>
    <property type="project" value="TreeGrafter"/>
</dbReference>
<dbReference type="Proteomes" id="UP000274429">
    <property type="component" value="Unassembled WGS sequence"/>
</dbReference>